<evidence type="ECO:0000313" key="2">
    <source>
        <dbReference type="Proteomes" id="UP000317557"/>
    </source>
</evidence>
<keyword evidence="2" id="KW-1185">Reference proteome</keyword>
<proteinExistence type="predicted"/>
<gene>
    <name evidence="1" type="ORF">SAMN06265219_10438</name>
</gene>
<dbReference type="AlphaFoldDB" id="A0A521C033"/>
<reference evidence="1 2" key="1">
    <citation type="submission" date="2017-05" db="EMBL/GenBank/DDBJ databases">
        <authorList>
            <person name="Varghese N."/>
            <person name="Submissions S."/>
        </authorList>
    </citation>
    <scope>NUCLEOTIDE SEQUENCE [LARGE SCALE GENOMIC DNA]</scope>
    <source>
        <strain evidence="1 2">DSM 21985</strain>
    </source>
</reference>
<dbReference type="Proteomes" id="UP000317557">
    <property type="component" value="Unassembled WGS sequence"/>
</dbReference>
<sequence length="81" mass="8975">MNPKEAFLMKTLSNSSFPFRQMQNRQDVAPFLPILLSGDGCQGFTGPDPSTFLNENATILKNVYTSTNKKALLSYIQKGCV</sequence>
<evidence type="ECO:0000313" key="1">
    <source>
        <dbReference type="EMBL" id="SMO52826.1"/>
    </source>
</evidence>
<organism evidence="1 2">
    <name type="scientific">Gracilimonas mengyeensis</name>
    <dbReference type="NCBI Taxonomy" id="1302730"/>
    <lineage>
        <taxon>Bacteria</taxon>
        <taxon>Pseudomonadati</taxon>
        <taxon>Balneolota</taxon>
        <taxon>Balneolia</taxon>
        <taxon>Balneolales</taxon>
        <taxon>Balneolaceae</taxon>
        <taxon>Gracilimonas</taxon>
    </lineage>
</organism>
<protein>
    <submittedName>
        <fullName evidence="1">Uncharacterized protein</fullName>
    </submittedName>
</protein>
<dbReference type="EMBL" id="FXTP01000004">
    <property type="protein sequence ID" value="SMO52826.1"/>
    <property type="molecule type" value="Genomic_DNA"/>
</dbReference>
<name>A0A521C033_9BACT</name>
<accession>A0A521C033</accession>